<keyword evidence="5" id="KW-0274">FAD</keyword>
<sequence>MFHFVTVFLGLSMCLLVATQLGGFVLSQYHTAIERRLRARLIRREQEQRETLLERKTVQAATACVAWTGWKRMLVCELKDESADCRSYYLTLPDHAPLPPFRPGQFITVGYRESPNAPIVSRCYSLSDAPDPRYWRITVKRVADGVLSNRLHDSLQAGDSLLVRAPMGKFVPSLLDDRPLVLIAAGVGITPMVAMIRYCITWHPLRPLFLYYQLRDGGHAPFLQELKRWEAKHAPLQVITCLSQPRQGDRGNLRGRITARTVLQNDTLLDGQFLICGPDSFMRSIRRDLIAGGIPSDAVLMESFGSAKPAKPVNPASAATPTAAPPGDAASTHVVFQRSGASGTWSDPDESLLDVAERAGASIDSGCREGQCGACVVKVLKGQVKYRPDASPERGPLETDEALACIAQPNGPLQLDA</sequence>
<dbReference type="InterPro" id="IPR017938">
    <property type="entry name" value="Riboflavin_synthase-like_b-brl"/>
</dbReference>
<feature type="compositionally biased region" description="Low complexity" evidence="9">
    <location>
        <begin position="315"/>
        <end position="331"/>
    </location>
</feature>
<keyword evidence="6 13" id="KW-0560">Oxidoreductase</keyword>
<dbReference type="InterPro" id="IPR012675">
    <property type="entry name" value="Beta-grasp_dom_sf"/>
</dbReference>
<evidence type="ECO:0000259" key="12">
    <source>
        <dbReference type="PROSITE" id="PS51384"/>
    </source>
</evidence>
<dbReference type="SUPFAM" id="SSF54292">
    <property type="entry name" value="2Fe-2S ferredoxin-like"/>
    <property type="match status" value="1"/>
</dbReference>
<keyword evidence="3" id="KW-0001">2Fe-2S</keyword>
<dbReference type="InterPro" id="IPR036010">
    <property type="entry name" value="2Fe-2S_ferredoxin-like_sf"/>
</dbReference>
<dbReference type="GO" id="GO:0050660">
    <property type="term" value="F:flavin adenine dinucleotide binding"/>
    <property type="evidence" value="ECO:0007669"/>
    <property type="project" value="TreeGrafter"/>
</dbReference>
<dbReference type="InterPro" id="IPR001433">
    <property type="entry name" value="OxRdtase_FAD/NAD-bd"/>
</dbReference>
<keyword evidence="8" id="KW-0411">Iron-sulfur</keyword>
<feature type="region of interest" description="Disordered" evidence="9">
    <location>
        <begin position="310"/>
        <end position="331"/>
    </location>
</feature>
<evidence type="ECO:0000256" key="5">
    <source>
        <dbReference type="ARBA" id="ARBA00022827"/>
    </source>
</evidence>
<evidence type="ECO:0000256" key="6">
    <source>
        <dbReference type="ARBA" id="ARBA00023002"/>
    </source>
</evidence>
<dbReference type="Pfam" id="PF00970">
    <property type="entry name" value="FAD_binding_6"/>
    <property type="match status" value="1"/>
</dbReference>
<dbReference type="Proteomes" id="UP000325286">
    <property type="component" value="Chromosome"/>
</dbReference>
<dbReference type="InterPro" id="IPR001041">
    <property type="entry name" value="2Fe-2S_ferredoxin-type"/>
</dbReference>
<evidence type="ECO:0000256" key="3">
    <source>
        <dbReference type="ARBA" id="ARBA00022714"/>
    </source>
</evidence>
<evidence type="ECO:0000313" key="13">
    <source>
        <dbReference type="EMBL" id="QEG40995.1"/>
    </source>
</evidence>
<dbReference type="EMBL" id="CP042914">
    <property type="protein sequence ID" value="QEG40995.1"/>
    <property type="molecule type" value="Genomic_DNA"/>
</dbReference>
<dbReference type="AlphaFoldDB" id="A0A5B9QUA9"/>
<dbReference type="InterPro" id="IPR006058">
    <property type="entry name" value="2Fe2S_fd_BS"/>
</dbReference>
<keyword evidence="7" id="KW-0408">Iron</keyword>
<dbReference type="Gene3D" id="3.40.50.80">
    <property type="entry name" value="Nucleotide-binding domain of ferredoxin-NADP reductase (FNR) module"/>
    <property type="match status" value="1"/>
</dbReference>
<dbReference type="EC" id="1.14.12.17" evidence="13"/>
<dbReference type="CDD" id="cd00207">
    <property type="entry name" value="fer2"/>
    <property type="match status" value="1"/>
</dbReference>
<feature type="domain" description="FAD-binding FR-type" evidence="12">
    <location>
        <begin position="68"/>
        <end position="173"/>
    </location>
</feature>
<dbReference type="PANTHER" id="PTHR47354">
    <property type="entry name" value="NADH OXIDOREDUCTASE HCR"/>
    <property type="match status" value="1"/>
</dbReference>
<dbReference type="PROSITE" id="PS51085">
    <property type="entry name" value="2FE2S_FER_2"/>
    <property type="match status" value="1"/>
</dbReference>
<keyword evidence="10" id="KW-0812">Transmembrane</keyword>
<proteinExistence type="predicted"/>
<dbReference type="PROSITE" id="PS00197">
    <property type="entry name" value="2FE2S_FER_1"/>
    <property type="match status" value="1"/>
</dbReference>
<feature type="domain" description="2Fe-2S ferredoxin-type" evidence="11">
    <location>
        <begin position="332"/>
        <end position="417"/>
    </location>
</feature>
<organism evidence="13 14">
    <name type="scientific">Roseimaritima ulvae</name>
    <dbReference type="NCBI Taxonomy" id="980254"/>
    <lineage>
        <taxon>Bacteria</taxon>
        <taxon>Pseudomonadati</taxon>
        <taxon>Planctomycetota</taxon>
        <taxon>Planctomycetia</taxon>
        <taxon>Pirellulales</taxon>
        <taxon>Pirellulaceae</taxon>
        <taxon>Roseimaritima</taxon>
    </lineage>
</organism>
<dbReference type="Pfam" id="PF00175">
    <property type="entry name" value="NAD_binding_1"/>
    <property type="match status" value="1"/>
</dbReference>
<dbReference type="RefSeq" id="WP_068134012.1">
    <property type="nucleotide sequence ID" value="NZ_CP042914.1"/>
</dbReference>
<dbReference type="Pfam" id="PF00111">
    <property type="entry name" value="Fer2"/>
    <property type="match status" value="1"/>
</dbReference>
<dbReference type="GO" id="GO:0051537">
    <property type="term" value="F:2 iron, 2 sulfur cluster binding"/>
    <property type="evidence" value="ECO:0007669"/>
    <property type="project" value="UniProtKB-KW"/>
</dbReference>
<evidence type="ECO:0000259" key="11">
    <source>
        <dbReference type="PROSITE" id="PS51085"/>
    </source>
</evidence>
<gene>
    <name evidence="13" type="primary">hmp</name>
    <name evidence="13" type="ORF">UC8_30130</name>
</gene>
<dbReference type="SUPFAM" id="SSF52343">
    <property type="entry name" value="Ferredoxin reductase-like, C-terminal NADP-linked domain"/>
    <property type="match status" value="1"/>
</dbReference>
<dbReference type="InterPro" id="IPR017927">
    <property type="entry name" value="FAD-bd_FR_type"/>
</dbReference>
<dbReference type="SUPFAM" id="SSF63380">
    <property type="entry name" value="Riboflavin synthase domain-like"/>
    <property type="match status" value="1"/>
</dbReference>
<dbReference type="InterPro" id="IPR039261">
    <property type="entry name" value="FNR_nucleotide-bd"/>
</dbReference>
<evidence type="ECO:0000256" key="7">
    <source>
        <dbReference type="ARBA" id="ARBA00023004"/>
    </source>
</evidence>
<protein>
    <submittedName>
        <fullName evidence="13">Flavohemoprotein</fullName>
        <ecNumber evidence="13">1.14.12.17</ecNumber>
    </submittedName>
</protein>
<keyword evidence="2" id="KW-0285">Flavoprotein</keyword>
<dbReference type="InterPro" id="IPR008333">
    <property type="entry name" value="Cbr1-like_FAD-bd_dom"/>
</dbReference>
<keyword evidence="14" id="KW-1185">Reference proteome</keyword>
<name>A0A5B9QUA9_9BACT</name>
<accession>A0A5B9QUA9</accession>
<feature type="transmembrane region" description="Helical" evidence="10">
    <location>
        <begin position="180"/>
        <end position="200"/>
    </location>
</feature>
<dbReference type="KEGG" id="rul:UC8_30130"/>
<evidence type="ECO:0000256" key="8">
    <source>
        <dbReference type="ARBA" id="ARBA00023014"/>
    </source>
</evidence>
<dbReference type="PRINTS" id="PR00410">
    <property type="entry name" value="PHEHYDRXLASE"/>
</dbReference>
<keyword evidence="4" id="KW-0479">Metal-binding</keyword>
<dbReference type="Gene3D" id="3.10.20.30">
    <property type="match status" value="1"/>
</dbReference>
<dbReference type="Gene3D" id="2.40.30.10">
    <property type="entry name" value="Translation factors"/>
    <property type="match status" value="1"/>
</dbReference>
<keyword evidence="10" id="KW-0472">Membrane</keyword>
<dbReference type="CDD" id="cd06184">
    <property type="entry name" value="flavohem_like_fad_nad_binding"/>
    <property type="match status" value="1"/>
</dbReference>
<evidence type="ECO:0000256" key="2">
    <source>
        <dbReference type="ARBA" id="ARBA00022630"/>
    </source>
</evidence>
<dbReference type="InterPro" id="IPR050415">
    <property type="entry name" value="MRET"/>
</dbReference>
<keyword evidence="10" id="KW-1133">Transmembrane helix</keyword>
<dbReference type="GO" id="GO:0008941">
    <property type="term" value="F:nitric oxide dioxygenase NAD(P)H activity"/>
    <property type="evidence" value="ECO:0007669"/>
    <property type="project" value="UniProtKB-EC"/>
</dbReference>
<evidence type="ECO:0000313" key="14">
    <source>
        <dbReference type="Proteomes" id="UP000325286"/>
    </source>
</evidence>
<reference evidence="13 14" key="1">
    <citation type="submission" date="2019-08" db="EMBL/GenBank/DDBJ databases">
        <title>Deep-cultivation of Planctomycetes and their phenomic and genomic characterization uncovers novel biology.</title>
        <authorList>
            <person name="Wiegand S."/>
            <person name="Jogler M."/>
            <person name="Boedeker C."/>
            <person name="Pinto D."/>
            <person name="Vollmers J."/>
            <person name="Rivas-Marin E."/>
            <person name="Kohn T."/>
            <person name="Peeters S.H."/>
            <person name="Heuer A."/>
            <person name="Rast P."/>
            <person name="Oberbeckmann S."/>
            <person name="Bunk B."/>
            <person name="Jeske O."/>
            <person name="Meyerdierks A."/>
            <person name="Storesund J.E."/>
            <person name="Kallscheuer N."/>
            <person name="Luecker S."/>
            <person name="Lage O.M."/>
            <person name="Pohl T."/>
            <person name="Merkel B.J."/>
            <person name="Hornburger P."/>
            <person name="Mueller R.-W."/>
            <person name="Bruemmer F."/>
            <person name="Labrenz M."/>
            <person name="Spormann A.M."/>
            <person name="Op den Camp H."/>
            <person name="Overmann J."/>
            <person name="Amann R."/>
            <person name="Jetten M.S.M."/>
            <person name="Mascher T."/>
            <person name="Medema M.H."/>
            <person name="Devos D.P."/>
            <person name="Kaster A.-K."/>
            <person name="Ovreas L."/>
            <person name="Rohde M."/>
            <person name="Galperin M.Y."/>
            <person name="Jogler C."/>
        </authorList>
    </citation>
    <scope>NUCLEOTIDE SEQUENCE [LARGE SCALE GENOMIC DNA]</scope>
    <source>
        <strain evidence="13 14">UC8</strain>
    </source>
</reference>
<evidence type="ECO:0000256" key="9">
    <source>
        <dbReference type="SAM" id="MobiDB-lite"/>
    </source>
</evidence>
<evidence type="ECO:0000256" key="10">
    <source>
        <dbReference type="SAM" id="Phobius"/>
    </source>
</evidence>
<evidence type="ECO:0000256" key="1">
    <source>
        <dbReference type="ARBA" id="ARBA00001974"/>
    </source>
</evidence>
<dbReference type="GO" id="GO:0046872">
    <property type="term" value="F:metal ion binding"/>
    <property type="evidence" value="ECO:0007669"/>
    <property type="project" value="UniProtKB-KW"/>
</dbReference>
<comment type="cofactor">
    <cofactor evidence="1">
        <name>FAD</name>
        <dbReference type="ChEBI" id="CHEBI:57692"/>
    </cofactor>
</comment>
<dbReference type="PROSITE" id="PS51384">
    <property type="entry name" value="FAD_FR"/>
    <property type="match status" value="1"/>
</dbReference>
<dbReference type="OrthoDB" id="9801223at2"/>
<dbReference type="PANTHER" id="PTHR47354:SF8">
    <property type="entry name" value="1,2-PHENYLACETYL-COA EPOXIDASE, SUBUNIT E"/>
    <property type="match status" value="1"/>
</dbReference>
<evidence type="ECO:0000256" key="4">
    <source>
        <dbReference type="ARBA" id="ARBA00022723"/>
    </source>
</evidence>